<protein>
    <submittedName>
        <fullName evidence="1">Uncharacterized protein</fullName>
    </submittedName>
</protein>
<dbReference type="HOGENOM" id="CLU_2416860_0_0_1"/>
<keyword evidence="2" id="KW-1185">Reference proteome</keyword>
<proteinExistence type="predicted"/>
<sequence>MTAGSYELSSRSGDKGELTVLAPVMAPLIGGEGRLNWSPFWMRLKDTTRHSRAATMARQRWRVKRGGFERGLGFIVETMSVWEAWASWLVLG</sequence>
<dbReference type="EnsemblPlants" id="OGLUM02G02320.1">
    <property type="protein sequence ID" value="OGLUM02G02320.1"/>
    <property type="gene ID" value="OGLUM02G02320"/>
</dbReference>
<reference evidence="1" key="1">
    <citation type="submission" date="2015-04" db="UniProtKB">
        <authorList>
            <consortium name="EnsemblPlants"/>
        </authorList>
    </citation>
    <scope>IDENTIFICATION</scope>
</reference>
<evidence type="ECO:0000313" key="2">
    <source>
        <dbReference type="Proteomes" id="UP000026961"/>
    </source>
</evidence>
<dbReference type="Proteomes" id="UP000026961">
    <property type="component" value="Chromosome 2"/>
</dbReference>
<evidence type="ECO:0000313" key="1">
    <source>
        <dbReference type="EnsemblPlants" id="OGLUM02G02320.1"/>
    </source>
</evidence>
<name>A0A0D9YLS6_9ORYZ</name>
<accession>A0A0D9YLS6</accession>
<dbReference type="Gramene" id="OGLUM02G02320.1">
    <property type="protein sequence ID" value="OGLUM02G02320.1"/>
    <property type="gene ID" value="OGLUM02G02320"/>
</dbReference>
<dbReference type="AlphaFoldDB" id="A0A0D9YLS6"/>
<reference evidence="1" key="2">
    <citation type="submission" date="2018-05" db="EMBL/GenBank/DDBJ databases">
        <title>OgluRS3 (Oryza glumaepatula Reference Sequence Version 3).</title>
        <authorList>
            <person name="Zhang J."/>
            <person name="Kudrna D."/>
            <person name="Lee S."/>
            <person name="Talag J."/>
            <person name="Welchert J."/>
            <person name="Wing R.A."/>
        </authorList>
    </citation>
    <scope>NUCLEOTIDE SEQUENCE [LARGE SCALE GENOMIC DNA]</scope>
</reference>
<organism evidence="1">
    <name type="scientific">Oryza glumipatula</name>
    <dbReference type="NCBI Taxonomy" id="40148"/>
    <lineage>
        <taxon>Eukaryota</taxon>
        <taxon>Viridiplantae</taxon>
        <taxon>Streptophyta</taxon>
        <taxon>Embryophyta</taxon>
        <taxon>Tracheophyta</taxon>
        <taxon>Spermatophyta</taxon>
        <taxon>Magnoliopsida</taxon>
        <taxon>Liliopsida</taxon>
        <taxon>Poales</taxon>
        <taxon>Poaceae</taxon>
        <taxon>BOP clade</taxon>
        <taxon>Oryzoideae</taxon>
        <taxon>Oryzeae</taxon>
        <taxon>Oryzinae</taxon>
        <taxon>Oryza</taxon>
    </lineage>
</organism>